<dbReference type="OrthoDB" id="9804975at2"/>
<keyword evidence="4 9" id="KW-0479">Metal-binding</keyword>
<gene>
    <name evidence="11" type="ORF">EIG79_06450</name>
</gene>
<dbReference type="Proteomes" id="UP000294229">
    <property type="component" value="Unassembled WGS sequence"/>
</dbReference>
<organism evidence="11 12">
    <name type="scientific">Avibacterium paragallinarum</name>
    <name type="common">Haemophilus gallinarum</name>
    <dbReference type="NCBI Taxonomy" id="728"/>
    <lineage>
        <taxon>Bacteria</taxon>
        <taxon>Pseudomonadati</taxon>
        <taxon>Pseudomonadota</taxon>
        <taxon>Gammaproteobacteria</taxon>
        <taxon>Pasteurellales</taxon>
        <taxon>Pasteurellaceae</taxon>
        <taxon>Avibacterium</taxon>
    </lineage>
</organism>
<comment type="function">
    <text evidence="9">Possible subunit of a heme lyase.</text>
</comment>
<dbReference type="GO" id="GO:0046872">
    <property type="term" value="F:metal ion binding"/>
    <property type="evidence" value="ECO:0007669"/>
    <property type="project" value="UniProtKB-KW"/>
</dbReference>
<evidence type="ECO:0000256" key="5">
    <source>
        <dbReference type="ARBA" id="ARBA00022729"/>
    </source>
</evidence>
<feature type="transmembrane region" description="Helical" evidence="9">
    <location>
        <begin position="105"/>
        <end position="123"/>
    </location>
</feature>
<evidence type="ECO:0000256" key="3">
    <source>
        <dbReference type="ARBA" id="ARBA00022617"/>
    </source>
</evidence>
<dbReference type="InterPro" id="IPR038297">
    <property type="entry name" value="CcmH/CycL/NrfF/Ccl2_sf"/>
</dbReference>
<comment type="similarity">
    <text evidence="2 9">Belongs to the CcmH/CycL/Ccl2/NrfF family.</text>
</comment>
<keyword evidence="8 9" id="KW-0408">Iron</keyword>
<feature type="chain" id="PRO_5041033774" description="Cytochrome c-type biogenesis protein" evidence="9">
    <location>
        <begin position="22"/>
        <end position="164"/>
    </location>
</feature>
<sequence length="164" mass="18967">MMQKRAYFLTALFFFALNSNGAIEVRNFASEQQEKDYQSLTQELRCPQCQNNNIADSNATIAVDMREKVYELLQQGQSKSQIVDYMVQRYGNFVTYNPPLTPATLFLWAMPIGLILLGIILVLRRKPKTQEKTNVWEQSAVQKNDENLTQAEQQRLAQLLKDKE</sequence>
<keyword evidence="9" id="KW-1133">Transmembrane helix</keyword>
<evidence type="ECO:0000256" key="1">
    <source>
        <dbReference type="ARBA" id="ARBA00004418"/>
    </source>
</evidence>
<evidence type="ECO:0000256" key="7">
    <source>
        <dbReference type="ARBA" id="ARBA00022764"/>
    </source>
</evidence>
<evidence type="ECO:0000313" key="11">
    <source>
        <dbReference type="EMBL" id="RZN59159.1"/>
    </source>
</evidence>
<feature type="domain" description="CcmH/CycL/Ccl2/NrfF N-terminal" evidence="10">
    <location>
        <begin position="10"/>
        <end position="160"/>
    </location>
</feature>
<comment type="subcellular location">
    <subcellularLocation>
        <location evidence="1">Periplasm</location>
    </subcellularLocation>
</comment>
<dbReference type="GO" id="GO:0042597">
    <property type="term" value="C:periplasmic space"/>
    <property type="evidence" value="ECO:0007669"/>
    <property type="project" value="UniProtKB-SubCell"/>
</dbReference>
<keyword evidence="9" id="KW-0472">Membrane</keyword>
<keyword evidence="6" id="KW-0201">Cytochrome c-type biogenesis</keyword>
<name>A0A3G8W3H6_AVIPA</name>
<evidence type="ECO:0000256" key="9">
    <source>
        <dbReference type="RuleBase" id="RU364112"/>
    </source>
</evidence>
<dbReference type="KEGG" id="apag:EIA51_09360"/>
<evidence type="ECO:0000256" key="4">
    <source>
        <dbReference type="ARBA" id="ARBA00022723"/>
    </source>
</evidence>
<dbReference type="PANTHER" id="PTHR47870">
    <property type="entry name" value="CYTOCHROME C-TYPE BIOGENESIS PROTEIN CCMH"/>
    <property type="match status" value="1"/>
</dbReference>
<accession>A0A3G8W3H6</accession>
<dbReference type="InterPro" id="IPR051263">
    <property type="entry name" value="C-type_cytochrome_biogenesis"/>
</dbReference>
<dbReference type="EMBL" id="RQXS01000025">
    <property type="protein sequence ID" value="RZN59159.1"/>
    <property type="molecule type" value="Genomic_DNA"/>
</dbReference>
<evidence type="ECO:0000256" key="6">
    <source>
        <dbReference type="ARBA" id="ARBA00022748"/>
    </source>
</evidence>
<dbReference type="GO" id="GO:0005886">
    <property type="term" value="C:plasma membrane"/>
    <property type="evidence" value="ECO:0007669"/>
    <property type="project" value="TreeGrafter"/>
</dbReference>
<dbReference type="CDD" id="cd16378">
    <property type="entry name" value="CcmH_N"/>
    <property type="match status" value="1"/>
</dbReference>
<protein>
    <recommendedName>
        <fullName evidence="9">Cytochrome c-type biogenesis protein</fullName>
    </recommendedName>
</protein>
<reference evidence="11 12" key="1">
    <citation type="submission" date="2018-11" db="EMBL/GenBank/DDBJ databases">
        <title>Sequencing Av. paragallinarum serogroups.</title>
        <authorList>
            <person name="Hellmuth J.E."/>
            <person name="Boucher C.E."/>
            <person name="Cason E.D."/>
        </authorList>
    </citation>
    <scope>NUCLEOTIDE SEQUENCE [LARGE SCALE GENOMIC DNA]</scope>
    <source>
        <strain evidence="11 12">SA-3</strain>
    </source>
</reference>
<dbReference type="InterPro" id="IPR005616">
    <property type="entry name" value="CcmH/CycL/Ccl2/NrfF_N"/>
</dbReference>
<dbReference type="AlphaFoldDB" id="A0A3G8W3H6"/>
<proteinExistence type="inferred from homology"/>
<keyword evidence="3 9" id="KW-0349">Heme</keyword>
<evidence type="ECO:0000256" key="8">
    <source>
        <dbReference type="ARBA" id="ARBA00023004"/>
    </source>
</evidence>
<dbReference type="Gene3D" id="1.10.8.640">
    <property type="entry name" value="Cytochrome C biogenesis protein"/>
    <property type="match status" value="1"/>
</dbReference>
<dbReference type="PANTHER" id="PTHR47870:SF1">
    <property type="entry name" value="CYTOCHROME C-TYPE BIOGENESIS PROTEIN CCMH"/>
    <property type="match status" value="1"/>
</dbReference>
<dbReference type="Pfam" id="PF03918">
    <property type="entry name" value="CcmH"/>
    <property type="match status" value="1"/>
</dbReference>
<keyword evidence="5 9" id="KW-0732">Signal</keyword>
<evidence type="ECO:0000256" key="2">
    <source>
        <dbReference type="ARBA" id="ARBA00010342"/>
    </source>
</evidence>
<keyword evidence="9" id="KW-0812">Transmembrane</keyword>
<evidence type="ECO:0000259" key="10">
    <source>
        <dbReference type="Pfam" id="PF03918"/>
    </source>
</evidence>
<dbReference type="GO" id="GO:0017004">
    <property type="term" value="P:cytochrome complex assembly"/>
    <property type="evidence" value="ECO:0007669"/>
    <property type="project" value="UniProtKB-KW"/>
</dbReference>
<dbReference type="FunFam" id="1.10.8.640:FF:000001">
    <property type="entry name" value="Cytochrome c-type biogenesis protein"/>
    <property type="match status" value="1"/>
</dbReference>
<comment type="caution">
    <text evidence="11">The sequence shown here is derived from an EMBL/GenBank/DDBJ whole genome shotgun (WGS) entry which is preliminary data.</text>
</comment>
<evidence type="ECO:0000313" key="12">
    <source>
        <dbReference type="Proteomes" id="UP000294229"/>
    </source>
</evidence>
<feature type="signal peptide" evidence="9">
    <location>
        <begin position="1"/>
        <end position="21"/>
    </location>
</feature>
<keyword evidence="7" id="KW-0574">Periplasm</keyword>